<dbReference type="InterPro" id="IPR009922">
    <property type="entry name" value="DUF1457"/>
</dbReference>
<dbReference type="AlphaFoldDB" id="A0A844CK35"/>
<evidence type="ECO:0000313" key="1">
    <source>
        <dbReference type="EMBL" id="MRU13855.1"/>
    </source>
</evidence>
<organism evidence="1 2">
    <name type="scientific">Roseovarius bejariae</name>
    <dbReference type="NCBI Taxonomy" id="2576383"/>
    <lineage>
        <taxon>Bacteria</taxon>
        <taxon>Pseudomonadati</taxon>
        <taxon>Pseudomonadota</taxon>
        <taxon>Alphaproteobacteria</taxon>
        <taxon>Rhodobacterales</taxon>
        <taxon>Roseobacteraceae</taxon>
        <taxon>Roseovarius</taxon>
    </lineage>
</organism>
<dbReference type="EMBL" id="SZWE01000001">
    <property type="protein sequence ID" value="MRU13855.1"/>
    <property type="molecule type" value="Genomic_DNA"/>
</dbReference>
<protein>
    <submittedName>
        <fullName evidence="1">PAS domain-containing protein</fullName>
    </submittedName>
</protein>
<keyword evidence="2" id="KW-1185">Reference proteome</keyword>
<proteinExistence type="predicted"/>
<dbReference type="Pfam" id="PF07310">
    <property type="entry name" value="PAS_5"/>
    <property type="match status" value="1"/>
</dbReference>
<sequence length="207" mass="22549">MVDDVKHRFRSLSAVTSPRRGKTGGRVEDLTAFESYWASTAPDGDIPRRSQIDPRGIEAVLSNAFVAERIAPGMARLRIAGMHLSDVMGMEVRAMPLSCLIAPGDRDRFAEALVELFDRPAKLRVTLEAEGGLGRPALTGQMLLLPLRSDLGDISRALGCLVTQGPIGRTPRRFRITSLEVSAVLAQGGPKPVVMHPSERPYLRVVK</sequence>
<dbReference type="RefSeq" id="WP_154148185.1">
    <property type="nucleotide sequence ID" value="NZ_SZWE01000001.1"/>
</dbReference>
<dbReference type="OrthoDB" id="8478628at2"/>
<dbReference type="Proteomes" id="UP000564704">
    <property type="component" value="Unassembled WGS sequence"/>
</dbReference>
<accession>A0A844CK35</accession>
<name>A0A844CK35_9RHOB</name>
<comment type="caution">
    <text evidence="1">The sequence shown here is derived from an EMBL/GenBank/DDBJ whole genome shotgun (WGS) entry which is preliminary data.</text>
</comment>
<gene>
    <name evidence="1" type="ORF">FDP25_00235</name>
</gene>
<evidence type="ECO:0000313" key="2">
    <source>
        <dbReference type="Proteomes" id="UP000564704"/>
    </source>
</evidence>
<reference evidence="1 2" key="1">
    <citation type="submission" date="2019-05" db="EMBL/GenBank/DDBJ databases">
        <title>Roseovarius bejariae sp. nov., a moderately halophylic bacterium isolated from a saline soil in Rambla Salada (Murcia).</title>
        <authorList>
            <person name="Castro D.J."/>
            <person name="Gomez-Altuve A."/>
            <person name="Reina J.C."/>
            <person name="Rodriguez M."/>
            <person name="Sampedro I."/>
            <person name="Llamas I."/>
            <person name="Martinez-Checa F."/>
        </authorList>
    </citation>
    <scope>NUCLEOTIDE SEQUENCE [LARGE SCALE GENOMIC DNA]</scope>
    <source>
        <strain evidence="1 2">A21</strain>
    </source>
</reference>